<evidence type="ECO:0000256" key="1">
    <source>
        <dbReference type="SAM" id="Phobius"/>
    </source>
</evidence>
<protein>
    <submittedName>
        <fullName evidence="2">Uncharacterized protein</fullName>
    </submittedName>
</protein>
<gene>
    <name evidence="2" type="ORF">S03H2_30525</name>
</gene>
<comment type="caution">
    <text evidence="2">The sequence shown here is derived from an EMBL/GenBank/DDBJ whole genome shotgun (WGS) entry which is preliminary data.</text>
</comment>
<keyword evidence="1" id="KW-0812">Transmembrane</keyword>
<sequence length="52" mass="5983">MPVNCGIKIAIRNIRKFVIENAVNILSYLISLLAIIKNIRFIMPINMKKLDI</sequence>
<accession>X1HSM3</accession>
<evidence type="ECO:0000313" key="2">
    <source>
        <dbReference type="EMBL" id="GAH56849.1"/>
    </source>
</evidence>
<keyword evidence="1" id="KW-0472">Membrane</keyword>
<reference evidence="2" key="1">
    <citation type="journal article" date="2014" name="Front. Microbiol.">
        <title>High frequency of phylogenetically diverse reductive dehalogenase-homologous genes in deep subseafloor sedimentary metagenomes.</title>
        <authorList>
            <person name="Kawai M."/>
            <person name="Futagami T."/>
            <person name="Toyoda A."/>
            <person name="Takaki Y."/>
            <person name="Nishi S."/>
            <person name="Hori S."/>
            <person name="Arai W."/>
            <person name="Tsubouchi T."/>
            <person name="Morono Y."/>
            <person name="Uchiyama I."/>
            <person name="Ito T."/>
            <person name="Fujiyama A."/>
            <person name="Inagaki F."/>
            <person name="Takami H."/>
        </authorList>
    </citation>
    <scope>NUCLEOTIDE SEQUENCE</scope>
    <source>
        <strain evidence="2">Expedition CK06-06</strain>
    </source>
</reference>
<proteinExistence type="predicted"/>
<dbReference type="EMBL" id="BARU01018468">
    <property type="protein sequence ID" value="GAH56849.1"/>
    <property type="molecule type" value="Genomic_DNA"/>
</dbReference>
<keyword evidence="1" id="KW-1133">Transmembrane helix</keyword>
<organism evidence="2">
    <name type="scientific">marine sediment metagenome</name>
    <dbReference type="NCBI Taxonomy" id="412755"/>
    <lineage>
        <taxon>unclassified sequences</taxon>
        <taxon>metagenomes</taxon>
        <taxon>ecological metagenomes</taxon>
    </lineage>
</organism>
<feature type="transmembrane region" description="Helical" evidence="1">
    <location>
        <begin position="25"/>
        <end position="43"/>
    </location>
</feature>
<name>X1HSM3_9ZZZZ</name>
<dbReference type="AlphaFoldDB" id="X1HSM3"/>